<dbReference type="InterPro" id="IPR011032">
    <property type="entry name" value="GroES-like_sf"/>
</dbReference>
<dbReference type="EMBL" id="CP014327">
    <property type="protein sequence ID" value="AML52130.1"/>
    <property type="molecule type" value="Genomic_DNA"/>
</dbReference>
<dbReference type="SUPFAM" id="SSF51735">
    <property type="entry name" value="NAD(P)-binding Rossmann-fold domains"/>
    <property type="match status" value="1"/>
</dbReference>
<name>A0A126V1G7_9RHOB</name>
<dbReference type="AlphaFoldDB" id="A0A126V1G7"/>
<dbReference type="GO" id="GO:0016491">
    <property type="term" value="F:oxidoreductase activity"/>
    <property type="evidence" value="ECO:0007669"/>
    <property type="project" value="InterPro"/>
</dbReference>
<dbReference type="RefSeq" id="WP_039002639.1">
    <property type="nucleotide sequence ID" value="NZ_CP014327.1"/>
</dbReference>
<sequence length="331" mass="35310">MRAYSYTRYGPPDVLNLINLPTPTPKDTEVLIRTYATTVSSGDWRARTLTVPAGMGLIARLVFGVFRPRQPTLGTELSGVITEIGVKVTEFKIGDAVIAFPGAAFGAHAEYCVMPQDGKVVLKPENMNFEEAAALSFGGTTAYDFLVNKARLKAGESILINGASGSTGTAFVQLAKHLGAEVAAVCSGANADLVRSLGADHVIDYTKIDFTTAARKFDMIVDTAGTAPWSRARHALKRGGRLVVVNGSLSDMIFGPLRARLHGKRVVGGVASENVSLLQALTALVVAGHFRPVIDRSYSFDQMIEAHRHVDTGRKKGNVVVVLVSQEPAMG</sequence>
<evidence type="ECO:0000313" key="3">
    <source>
        <dbReference type="Proteomes" id="UP000070371"/>
    </source>
</evidence>
<keyword evidence="3" id="KW-1185">Reference proteome</keyword>
<dbReference type="InterPro" id="IPR013154">
    <property type="entry name" value="ADH-like_N"/>
</dbReference>
<dbReference type="KEGG" id="hat:RC74_13345"/>
<organism evidence="2 3">
    <name type="scientific">Falsihalocynthiibacter arcticus</name>
    <dbReference type="NCBI Taxonomy" id="1579316"/>
    <lineage>
        <taxon>Bacteria</taxon>
        <taxon>Pseudomonadati</taxon>
        <taxon>Pseudomonadota</taxon>
        <taxon>Alphaproteobacteria</taxon>
        <taxon>Rhodobacterales</taxon>
        <taxon>Roseobacteraceae</taxon>
        <taxon>Falsihalocynthiibacter</taxon>
    </lineage>
</organism>
<dbReference type="Gene3D" id="3.40.50.720">
    <property type="entry name" value="NAD(P)-binding Rossmann-like Domain"/>
    <property type="match status" value="1"/>
</dbReference>
<evidence type="ECO:0000313" key="2">
    <source>
        <dbReference type="EMBL" id="AML52130.1"/>
    </source>
</evidence>
<dbReference type="Proteomes" id="UP000070371">
    <property type="component" value="Chromosome"/>
</dbReference>
<dbReference type="InterPro" id="IPR020843">
    <property type="entry name" value="ER"/>
</dbReference>
<protein>
    <submittedName>
        <fullName evidence="2">Zn-dependent oxidoreductase</fullName>
    </submittedName>
</protein>
<dbReference type="PANTHER" id="PTHR44013">
    <property type="entry name" value="ZINC-TYPE ALCOHOL DEHYDROGENASE-LIKE PROTEIN C16A3.02C"/>
    <property type="match status" value="1"/>
</dbReference>
<dbReference type="SMART" id="SM00829">
    <property type="entry name" value="PKS_ER"/>
    <property type="match status" value="1"/>
</dbReference>
<dbReference type="InterPro" id="IPR036291">
    <property type="entry name" value="NAD(P)-bd_dom_sf"/>
</dbReference>
<proteinExistence type="predicted"/>
<dbReference type="SUPFAM" id="SSF50129">
    <property type="entry name" value="GroES-like"/>
    <property type="match status" value="1"/>
</dbReference>
<dbReference type="CDD" id="cd08267">
    <property type="entry name" value="MDR1"/>
    <property type="match status" value="1"/>
</dbReference>
<dbReference type="STRING" id="1579316.RC74_13345"/>
<accession>A0A126V1G7</accession>
<dbReference type="OrthoDB" id="5295340at2"/>
<gene>
    <name evidence="2" type="ORF">RC74_13345</name>
</gene>
<evidence type="ECO:0000259" key="1">
    <source>
        <dbReference type="SMART" id="SM00829"/>
    </source>
</evidence>
<dbReference type="Pfam" id="PF08240">
    <property type="entry name" value="ADH_N"/>
    <property type="match status" value="1"/>
</dbReference>
<dbReference type="Pfam" id="PF13602">
    <property type="entry name" value="ADH_zinc_N_2"/>
    <property type="match status" value="1"/>
</dbReference>
<dbReference type="Gene3D" id="3.90.180.10">
    <property type="entry name" value="Medium-chain alcohol dehydrogenases, catalytic domain"/>
    <property type="match status" value="1"/>
</dbReference>
<dbReference type="InterPro" id="IPR052733">
    <property type="entry name" value="Chloroplast_QOR"/>
</dbReference>
<feature type="domain" description="Enoyl reductase (ER)" evidence="1">
    <location>
        <begin position="10"/>
        <end position="321"/>
    </location>
</feature>
<reference evidence="2 3" key="1">
    <citation type="submission" date="2016-02" db="EMBL/GenBank/DDBJ databases">
        <title>Complete genome sequence of Halocynthiibacter arcticus PAMC 20958t from arctic marine sediment.</title>
        <authorList>
            <person name="Lee Y.M."/>
            <person name="Baek K."/>
            <person name="Lee H.K."/>
            <person name="Shin S.C."/>
        </authorList>
    </citation>
    <scope>NUCLEOTIDE SEQUENCE [LARGE SCALE GENOMIC DNA]</scope>
    <source>
        <strain evidence="2">PAMC 20958</strain>
    </source>
</reference>
<dbReference type="PANTHER" id="PTHR44013:SF1">
    <property type="entry name" value="ZINC-TYPE ALCOHOL DEHYDROGENASE-LIKE PROTEIN C16A3.02C"/>
    <property type="match status" value="1"/>
</dbReference>